<reference evidence="6" key="1">
    <citation type="journal article" date="2013" name="Science">
        <title>Comparative analysis of bat genomes provides insight into the evolution of flight and immunity.</title>
        <authorList>
            <person name="Zhang G."/>
            <person name="Cowled C."/>
            <person name="Shi Z."/>
            <person name="Huang Z."/>
            <person name="Bishop-Lilly K.A."/>
            <person name="Fang X."/>
            <person name="Wynne J.W."/>
            <person name="Xiong Z."/>
            <person name="Baker M.L."/>
            <person name="Zhao W."/>
            <person name="Tachedjian M."/>
            <person name="Zhu Y."/>
            <person name="Zhou P."/>
            <person name="Jiang X."/>
            <person name="Ng J."/>
            <person name="Yang L."/>
            <person name="Wu L."/>
            <person name="Xiao J."/>
            <person name="Feng Y."/>
            <person name="Chen Y."/>
            <person name="Sun X."/>
            <person name="Zhang Y."/>
            <person name="Marsh G.A."/>
            <person name="Crameri G."/>
            <person name="Broder C.C."/>
            <person name="Frey K.G."/>
            <person name="Wang L.F."/>
            <person name="Wang J."/>
        </authorList>
    </citation>
    <scope>NUCLEOTIDE SEQUENCE [LARGE SCALE GENOMIC DNA]</scope>
</reference>
<keyword evidence="3" id="KW-0677">Repeat</keyword>
<dbReference type="Proteomes" id="UP000010556">
    <property type="component" value="Unassembled WGS sequence"/>
</dbReference>
<keyword evidence="6" id="KW-1185">Reference proteome</keyword>
<organism evidence="5 6">
    <name type="scientific">Myotis davidii</name>
    <name type="common">David's myotis</name>
    <dbReference type="NCBI Taxonomy" id="225400"/>
    <lineage>
        <taxon>Eukaryota</taxon>
        <taxon>Metazoa</taxon>
        <taxon>Chordata</taxon>
        <taxon>Craniata</taxon>
        <taxon>Vertebrata</taxon>
        <taxon>Euteleostomi</taxon>
        <taxon>Mammalia</taxon>
        <taxon>Eutheria</taxon>
        <taxon>Laurasiatheria</taxon>
        <taxon>Chiroptera</taxon>
        <taxon>Yangochiroptera</taxon>
        <taxon>Vespertilionidae</taxon>
        <taxon>Myotis</taxon>
    </lineage>
</organism>
<name>L5MBE7_MYODS</name>
<proteinExistence type="predicted"/>
<dbReference type="GO" id="GO:0030127">
    <property type="term" value="C:COPII vesicle coat"/>
    <property type="evidence" value="ECO:0007669"/>
    <property type="project" value="TreeGrafter"/>
</dbReference>
<sequence length="302" mass="32015">MQPDSAPLPETARLLPFLPMRPPVLSPVSSQPPGPPVSFPAAHPPGGPGAPCPSTIQATGILTPHPGPQDSLKNAPAPRANLQRRQLPETFVSTAPITAPVMSLASEPRGVLSSQPPVPGAGHAPPGAPGELGLQQRPPEKAYRKELPPEHQSLKSSFEALLQRCSQSATDLKTKRKLDEAAQRLECLYEKLCEGTVSLTWVPTKYIHVAWTVLQNSVLSYPFHAARVGAGVGLLTEGPIPPQLSPQVLAGLHEVARCVDTGSFEQGLAVHAQVVGCSRFSEVSSFMPTLKAVLTIAHKLHV</sequence>
<feature type="region of interest" description="Disordered" evidence="4">
    <location>
        <begin position="108"/>
        <end position="135"/>
    </location>
</feature>
<accession>L5MBE7</accession>
<dbReference type="AlphaFoldDB" id="L5MBE7"/>
<keyword evidence="1" id="KW-0813">Transport</keyword>
<dbReference type="PANTHER" id="PTHR13923:SF22">
    <property type="entry name" value="PROTEIN TRANSPORT PROTEIN SEC31B"/>
    <property type="match status" value="1"/>
</dbReference>
<dbReference type="GO" id="GO:0005198">
    <property type="term" value="F:structural molecule activity"/>
    <property type="evidence" value="ECO:0007669"/>
    <property type="project" value="TreeGrafter"/>
</dbReference>
<keyword evidence="2" id="KW-0853">WD repeat</keyword>
<feature type="region of interest" description="Disordered" evidence="4">
    <location>
        <begin position="1"/>
        <end position="81"/>
    </location>
</feature>
<feature type="compositionally biased region" description="Pro residues" evidence="4">
    <location>
        <begin position="19"/>
        <end position="51"/>
    </location>
</feature>
<evidence type="ECO:0000256" key="3">
    <source>
        <dbReference type="ARBA" id="ARBA00022737"/>
    </source>
</evidence>
<evidence type="ECO:0000313" key="6">
    <source>
        <dbReference type="Proteomes" id="UP000010556"/>
    </source>
</evidence>
<dbReference type="PANTHER" id="PTHR13923">
    <property type="entry name" value="SEC31-RELATED PROTEIN"/>
    <property type="match status" value="1"/>
</dbReference>
<dbReference type="GO" id="GO:0090110">
    <property type="term" value="P:COPII-coated vesicle cargo loading"/>
    <property type="evidence" value="ECO:0007669"/>
    <property type="project" value="TreeGrafter"/>
</dbReference>
<evidence type="ECO:0000256" key="4">
    <source>
        <dbReference type="SAM" id="MobiDB-lite"/>
    </source>
</evidence>
<evidence type="ECO:0000313" key="5">
    <source>
        <dbReference type="EMBL" id="ELK35647.1"/>
    </source>
</evidence>
<evidence type="ECO:0000256" key="1">
    <source>
        <dbReference type="ARBA" id="ARBA00022448"/>
    </source>
</evidence>
<dbReference type="EMBL" id="KB102330">
    <property type="protein sequence ID" value="ELK35647.1"/>
    <property type="molecule type" value="Genomic_DNA"/>
</dbReference>
<protein>
    <submittedName>
        <fullName evidence="5">Protein transport protein Sec31B</fullName>
    </submittedName>
</protein>
<dbReference type="GO" id="GO:0070971">
    <property type="term" value="C:endoplasmic reticulum exit site"/>
    <property type="evidence" value="ECO:0007669"/>
    <property type="project" value="TreeGrafter"/>
</dbReference>
<gene>
    <name evidence="5" type="ORF">MDA_GLEAN10023396</name>
</gene>
<dbReference type="GO" id="GO:0007029">
    <property type="term" value="P:endoplasmic reticulum organization"/>
    <property type="evidence" value="ECO:0007669"/>
    <property type="project" value="TreeGrafter"/>
</dbReference>
<dbReference type="InterPro" id="IPR040251">
    <property type="entry name" value="SEC31-like"/>
</dbReference>
<dbReference type="Gene3D" id="1.20.940.10">
    <property type="entry name" value="Functional domain of the splicing factor Prp18"/>
    <property type="match status" value="1"/>
</dbReference>
<evidence type="ECO:0000256" key="2">
    <source>
        <dbReference type="ARBA" id="ARBA00022574"/>
    </source>
</evidence>